<dbReference type="HOGENOM" id="CLU_3084353_0_0_5"/>
<dbReference type="Proteomes" id="UP000001353">
    <property type="component" value="Chromosome"/>
</dbReference>
<reference evidence="1 2" key="1">
    <citation type="journal article" date="2011" name="BMC Genomics">
        <title>Comparative genome analysis and genome-guided physiological analysis of Roseobacter litoralis.</title>
        <authorList>
            <person name="Kalhoefer D."/>
            <person name="Thole S."/>
            <person name="Voget S."/>
            <person name="Lehmann R."/>
            <person name="Liesegang H."/>
            <person name="Wollher A."/>
            <person name="Daniel R."/>
            <person name="Simon M."/>
            <person name="Brinkhoff T."/>
        </authorList>
    </citation>
    <scope>NUCLEOTIDE SEQUENCE [LARGE SCALE GENOMIC DNA]</scope>
    <source>
        <strain evidence="2">ATCC 49566 / DSM 6996 / JCM 21268 / NBRC 15278 / OCh 149</strain>
    </source>
</reference>
<sequence length="52" mass="5842">MTVSENGTERNGNDIACHSDVVPRHGRGLALYRARKTGAGYLYLKLRWPIAR</sequence>
<gene>
    <name evidence="1" type="ordered locus">RLO149_c036580</name>
</gene>
<keyword evidence="2" id="KW-1185">Reference proteome</keyword>
<accession>F7ZBK0</accession>
<dbReference type="AlphaFoldDB" id="F7ZBK0"/>
<organism evidence="1 2">
    <name type="scientific">Roseobacter litoralis (strain ATCC 49566 / DSM 6996 / JCM 21268 / NBRC 15278 / OCh 149)</name>
    <dbReference type="NCBI Taxonomy" id="391595"/>
    <lineage>
        <taxon>Bacteria</taxon>
        <taxon>Pseudomonadati</taxon>
        <taxon>Pseudomonadota</taxon>
        <taxon>Alphaproteobacteria</taxon>
        <taxon>Rhodobacterales</taxon>
        <taxon>Roseobacteraceae</taxon>
        <taxon>Roseobacter</taxon>
    </lineage>
</organism>
<name>F7ZBK0_ROSLO</name>
<evidence type="ECO:0000313" key="2">
    <source>
        <dbReference type="Proteomes" id="UP000001353"/>
    </source>
</evidence>
<evidence type="ECO:0000313" key="1">
    <source>
        <dbReference type="EMBL" id="AEI95582.1"/>
    </source>
</evidence>
<dbReference type="EMBL" id="CP002623">
    <property type="protein sequence ID" value="AEI95582.1"/>
    <property type="molecule type" value="Genomic_DNA"/>
</dbReference>
<proteinExistence type="predicted"/>
<dbReference type="KEGG" id="rli:RLO149_c036580"/>
<protein>
    <submittedName>
        <fullName evidence="1">Uncharacterized protein</fullName>
    </submittedName>
</protein>